<keyword evidence="3" id="KW-1185">Reference proteome</keyword>
<dbReference type="PATRIC" id="fig|742817.3.peg.319"/>
<evidence type="ECO:0000313" key="2">
    <source>
        <dbReference type="EMBL" id="EHP50975.1"/>
    </source>
</evidence>
<keyword evidence="1" id="KW-1133">Transmembrane helix</keyword>
<organism evidence="2 3">
    <name type="scientific">Odoribacter laneus YIT 12061</name>
    <dbReference type="NCBI Taxonomy" id="742817"/>
    <lineage>
        <taxon>Bacteria</taxon>
        <taxon>Pseudomonadati</taxon>
        <taxon>Bacteroidota</taxon>
        <taxon>Bacteroidia</taxon>
        <taxon>Bacteroidales</taxon>
        <taxon>Odoribacteraceae</taxon>
        <taxon>Odoribacter</taxon>
    </lineage>
</organism>
<reference evidence="2 3" key="1">
    <citation type="submission" date="2012-01" db="EMBL/GenBank/DDBJ databases">
        <title>The Genome Sequence of Odoribacter laneus YIT 12061.</title>
        <authorList>
            <consortium name="The Broad Institute Genome Sequencing Platform"/>
            <person name="Earl A."/>
            <person name="Ward D."/>
            <person name="Feldgarden M."/>
            <person name="Gevers D."/>
            <person name="Morotomi M."/>
            <person name="Young S.K."/>
            <person name="Zeng Q."/>
            <person name="Gargeya S."/>
            <person name="Fitzgerald M."/>
            <person name="Haas B."/>
            <person name="Abouelleil A."/>
            <person name="Alvarado L."/>
            <person name="Arachchi H.M."/>
            <person name="Berlin A."/>
            <person name="Chapman S.B."/>
            <person name="Gearin G."/>
            <person name="Goldberg J."/>
            <person name="Griggs A."/>
            <person name="Gujja S."/>
            <person name="Hansen M."/>
            <person name="Heiman D."/>
            <person name="Howarth C."/>
            <person name="Larimer J."/>
            <person name="Lui A."/>
            <person name="MacDonald P.J.P."/>
            <person name="McCowen C."/>
            <person name="Montmayeur A."/>
            <person name="Murphy C."/>
            <person name="Neiman D."/>
            <person name="Pearson M."/>
            <person name="Priest M."/>
            <person name="Roberts A."/>
            <person name="Saif S."/>
            <person name="Shea T."/>
            <person name="Sisk P."/>
            <person name="Stolte C."/>
            <person name="Sykes S."/>
            <person name="Wortman J."/>
            <person name="Nusbaum C."/>
            <person name="Birren B."/>
        </authorList>
    </citation>
    <scope>NUCLEOTIDE SEQUENCE [LARGE SCALE GENOMIC DNA]</scope>
    <source>
        <strain evidence="2 3">YIT 12061</strain>
    </source>
</reference>
<keyword evidence="1" id="KW-0472">Membrane</keyword>
<dbReference type="EMBL" id="ADMC01000002">
    <property type="protein sequence ID" value="EHP50975.1"/>
    <property type="molecule type" value="Genomic_DNA"/>
</dbReference>
<name>H1DDG6_9BACT</name>
<accession>H1DDG6</accession>
<gene>
    <name evidence="2" type="ORF">HMPREF9449_00302</name>
</gene>
<dbReference type="eggNOG" id="ENOG50335ET">
    <property type="taxonomic scope" value="Bacteria"/>
</dbReference>
<evidence type="ECO:0000313" key="3">
    <source>
        <dbReference type="Proteomes" id="UP000004892"/>
    </source>
</evidence>
<proteinExistence type="predicted"/>
<protein>
    <submittedName>
        <fullName evidence="2">Uncharacterized protein</fullName>
    </submittedName>
</protein>
<dbReference type="AlphaFoldDB" id="H1DDG6"/>
<dbReference type="Proteomes" id="UP000004892">
    <property type="component" value="Unassembled WGS sequence"/>
</dbReference>
<dbReference type="GeneID" id="98067963"/>
<feature type="transmembrane region" description="Helical" evidence="1">
    <location>
        <begin position="25"/>
        <end position="46"/>
    </location>
</feature>
<feature type="transmembrane region" description="Helical" evidence="1">
    <location>
        <begin position="52"/>
        <end position="74"/>
    </location>
</feature>
<dbReference type="RefSeq" id="WP_009135456.1">
    <property type="nucleotide sequence ID" value="NZ_JH594596.1"/>
</dbReference>
<evidence type="ECO:0000256" key="1">
    <source>
        <dbReference type="SAM" id="Phobius"/>
    </source>
</evidence>
<dbReference type="HOGENOM" id="CLU_128608_1_0_10"/>
<comment type="caution">
    <text evidence="2">The sequence shown here is derived from an EMBL/GenBank/DDBJ whole genome shotgun (WGS) entry which is preliminary data.</text>
</comment>
<sequence>MSKYKTITEDIETVTNKEVVKQNRVSLVALGLVVAAVLCVAGGWAIEDPNSSLSTFLFTAAVFLFLGGIVKFFMGRECYLFRPTGSHLQKITVYFDAKESQPLQYCIEEKRFEDLKQLKRQINTGVKLDVMLTGDKKFAAVQLSEYVPYAYEAISPVICYYGEEAKNFSHYLGNGR</sequence>
<keyword evidence="1" id="KW-0812">Transmembrane</keyword>